<proteinExistence type="predicted"/>
<sequence>MLNNHREVDHEDGLKTIGYI</sequence>
<reference evidence="2" key="2">
    <citation type="journal article" date="2015" name="Fish Shellfish Immunol.">
        <title>Early steps in the European eel (Anguilla anguilla)-Vibrio vulnificus interaction in the gills: Role of the RtxA13 toxin.</title>
        <authorList>
            <person name="Callol A."/>
            <person name="Pajuelo D."/>
            <person name="Ebbesson L."/>
            <person name="Teles M."/>
            <person name="MacKenzie S."/>
            <person name="Amaro C."/>
        </authorList>
    </citation>
    <scope>NUCLEOTIDE SEQUENCE</scope>
</reference>
<reference evidence="2" key="1">
    <citation type="submission" date="2014-11" db="EMBL/GenBank/DDBJ databases">
        <authorList>
            <person name="Amaro Gonzalez C."/>
        </authorList>
    </citation>
    <scope>NUCLEOTIDE SEQUENCE</scope>
</reference>
<accession>A0A0E9XZP4</accession>
<feature type="compositionally biased region" description="Basic and acidic residues" evidence="1">
    <location>
        <begin position="1"/>
        <end position="14"/>
    </location>
</feature>
<protein>
    <submittedName>
        <fullName evidence="2">Uncharacterized protein</fullName>
    </submittedName>
</protein>
<evidence type="ECO:0000313" key="2">
    <source>
        <dbReference type="EMBL" id="JAI07169.1"/>
    </source>
</evidence>
<dbReference type="EMBL" id="GBXM01001409">
    <property type="protein sequence ID" value="JAI07169.1"/>
    <property type="molecule type" value="Transcribed_RNA"/>
</dbReference>
<name>A0A0E9XZP4_ANGAN</name>
<feature type="region of interest" description="Disordered" evidence="1">
    <location>
        <begin position="1"/>
        <end position="20"/>
    </location>
</feature>
<dbReference type="AlphaFoldDB" id="A0A0E9XZP4"/>
<evidence type="ECO:0000256" key="1">
    <source>
        <dbReference type="SAM" id="MobiDB-lite"/>
    </source>
</evidence>
<organism evidence="2">
    <name type="scientific">Anguilla anguilla</name>
    <name type="common">European freshwater eel</name>
    <name type="synonym">Muraena anguilla</name>
    <dbReference type="NCBI Taxonomy" id="7936"/>
    <lineage>
        <taxon>Eukaryota</taxon>
        <taxon>Metazoa</taxon>
        <taxon>Chordata</taxon>
        <taxon>Craniata</taxon>
        <taxon>Vertebrata</taxon>
        <taxon>Euteleostomi</taxon>
        <taxon>Actinopterygii</taxon>
        <taxon>Neopterygii</taxon>
        <taxon>Teleostei</taxon>
        <taxon>Anguilliformes</taxon>
        <taxon>Anguillidae</taxon>
        <taxon>Anguilla</taxon>
    </lineage>
</organism>